<dbReference type="OrthoDB" id="3051833at2759"/>
<gene>
    <name evidence="5" type="ORF">MSAN_00065200</name>
</gene>
<dbReference type="SUPFAM" id="SSF57756">
    <property type="entry name" value="Retrovirus zinc finger-like domains"/>
    <property type="match status" value="1"/>
</dbReference>
<comment type="caution">
    <text evidence="5">The sequence shown here is derived from an EMBL/GenBank/DDBJ whole genome shotgun (WGS) entry which is preliminary data.</text>
</comment>
<keyword evidence="6" id="KW-1185">Reference proteome</keyword>
<dbReference type="AlphaFoldDB" id="A0A8H6ZCM4"/>
<dbReference type="GO" id="GO:0008270">
    <property type="term" value="F:zinc ion binding"/>
    <property type="evidence" value="ECO:0007669"/>
    <property type="project" value="UniProtKB-KW"/>
</dbReference>
<keyword evidence="1" id="KW-0507">mRNA processing</keyword>
<protein>
    <submittedName>
        <fullName evidence="5">Copia protein</fullName>
    </submittedName>
</protein>
<dbReference type="Pfam" id="PF14223">
    <property type="entry name" value="Retrotran_gag_2"/>
    <property type="match status" value="1"/>
</dbReference>
<organism evidence="5 6">
    <name type="scientific">Mycena sanguinolenta</name>
    <dbReference type="NCBI Taxonomy" id="230812"/>
    <lineage>
        <taxon>Eukaryota</taxon>
        <taxon>Fungi</taxon>
        <taxon>Dikarya</taxon>
        <taxon>Basidiomycota</taxon>
        <taxon>Agaricomycotina</taxon>
        <taxon>Agaricomycetes</taxon>
        <taxon>Agaricomycetidae</taxon>
        <taxon>Agaricales</taxon>
        <taxon>Marasmiineae</taxon>
        <taxon>Mycenaceae</taxon>
        <taxon>Mycena</taxon>
    </lineage>
</organism>
<evidence type="ECO:0000313" key="6">
    <source>
        <dbReference type="Proteomes" id="UP000623467"/>
    </source>
</evidence>
<dbReference type="InterPro" id="IPR036875">
    <property type="entry name" value="Znf_CCHC_sf"/>
</dbReference>
<dbReference type="GO" id="GO:0006397">
    <property type="term" value="P:mRNA processing"/>
    <property type="evidence" value="ECO:0007669"/>
    <property type="project" value="UniProtKB-KW"/>
</dbReference>
<sequence length="293" mass="33100">MDSKADDAKGVLKLKDDTVYDDWEFQCRADLRKKGVLEMFWVTRHALGSPNSKPVKAWVAKRDVATAAIIGRLDPSQFAHVREFEEDPAGMWARLKEMYQSSSLGGVVVTWRQFYALRKPDDASTMRTHIAAVRGLRRLGRLYNDKPSDAQIIATLLMSLPSAYDTLIISLDSHPERDNLEFVIGRLLAEEHRQEAEINGVIPYGQSLGPTNAMTARVRRDRSQITCFKCRKVGHFQNECPEPGPLVENPFRSTPEAATPPLLPPPPSLMRPILIRSRSRTAPVGVWTYFFCH</sequence>
<feature type="region of interest" description="Disordered" evidence="3">
    <location>
        <begin position="244"/>
        <end position="264"/>
    </location>
</feature>
<dbReference type="InterPro" id="IPR001878">
    <property type="entry name" value="Znf_CCHC"/>
</dbReference>
<keyword evidence="2" id="KW-0862">Zinc</keyword>
<reference evidence="5" key="1">
    <citation type="submission" date="2020-05" db="EMBL/GenBank/DDBJ databases">
        <title>Mycena genomes resolve the evolution of fungal bioluminescence.</title>
        <authorList>
            <person name="Tsai I.J."/>
        </authorList>
    </citation>
    <scope>NUCLEOTIDE SEQUENCE</scope>
    <source>
        <strain evidence="5">160909Yilan</strain>
    </source>
</reference>
<keyword evidence="2" id="KW-0863">Zinc-finger</keyword>
<proteinExistence type="predicted"/>
<dbReference type="EMBL" id="JACAZH010000001">
    <property type="protein sequence ID" value="KAF7376493.1"/>
    <property type="molecule type" value="Genomic_DNA"/>
</dbReference>
<name>A0A8H6ZCM4_9AGAR</name>
<feature type="domain" description="CCHC-type" evidence="4">
    <location>
        <begin position="227"/>
        <end position="242"/>
    </location>
</feature>
<evidence type="ECO:0000256" key="3">
    <source>
        <dbReference type="SAM" id="MobiDB-lite"/>
    </source>
</evidence>
<dbReference type="Pfam" id="PF00098">
    <property type="entry name" value="zf-CCHC"/>
    <property type="match status" value="1"/>
</dbReference>
<accession>A0A8H6ZCM4</accession>
<dbReference type="SMART" id="SM00343">
    <property type="entry name" value="ZnF_C2HC"/>
    <property type="match status" value="1"/>
</dbReference>
<evidence type="ECO:0000259" key="4">
    <source>
        <dbReference type="PROSITE" id="PS50158"/>
    </source>
</evidence>
<keyword evidence="2" id="KW-0479">Metal-binding</keyword>
<evidence type="ECO:0000313" key="5">
    <source>
        <dbReference type="EMBL" id="KAF7376493.1"/>
    </source>
</evidence>
<dbReference type="PROSITE" id="PS50158">
    <property type="entry name" value="ZF_CCHC"/>
    <property type="match status" value="1"/>
</dbReference>
<dbReference type="Gene3D" id="4.10.60.10">
    <property type="entry name" value="Zinc finger, CCHC-type"/>
    <property type="match status" value="1"/>
</dbReference>
<dbReference type="GO" id="GO:0003676">
    <property type="term" value="F:nucleic acid binding"/>
    <property type="evidence" value="ECO:0007669"/>
    <property type="project" value="InterPro"/>
</dbReference>
<evidence type="ECO:0000256" key="2">
    <source>
        <dbReference type="PROSITE-ProRule" id="PRU00047"/>
    </source>
</evidence>
<evidence type="ECO:0000256" key="1">
    <source>
        <dbReference type="ARBA" id="ARBA00022664"/>
    </source>
</evidence>
<dbReference type="Proteomes" id="UP000623467">
    <property type="component" value="Unassembled WGS sequence"/>
</dbReference>